<feature type="region of interest" description="Disordered" evidence="1">
    <location>
        <begin position="56"/>
        <end position="175"/>
    </location>
</feature>
<evidence type="ECO:0000313" key="2">
    <source>
        <dbReference type="EMBL" id="CAD7659357.1"/>
    </source>
</evidence>
<feature type="compositionally biased region" description="Basic and acidic residues" evidence="1">
    <location>
        <begin position="319"/>
        <end position="333"/>
    </location>
</feature>
<organism evidence="2">
    <name type="scientific">Oppiella nova</name>
    <dbReference type="NCBI Taxonomy" id="334625"/>
    <lineage>
        <taxon>Eukaryota</taxon>
        <taxon>Metazoa</taxon>
        <taxon>Ecdysozoa</taxon>
        <taxon>Arthropoda</taxon>
        <taxon>Chelicerata</taxon>
        <taxon>Arachnida</taxon>
        <taxon>Acari</taxon>
        <taxon>Acariformes</taxon>
        <taxon>Sarcoptiformes</taxon>
        <taxon>Oribatida</taxon>
        <taxon>Brachypylina</taxon>
        <taxon>Oppioidea</taxon>
        <taxon>Oppiidae</taxon>
        <taxon>Oppiella</taxon>
    </lineage>
</organism>
<keyword evidence="3" id="KW-1185">Reference proteome</keyword>
<evidence type="ECO:0000313" key="3">
    <source>
        <dbReference type="Proteomes" id="UP000728032"/>
    </source>
</evidence>
<feature type="region of interest" description="Disordered" evidence="1">
    <location>
        <begin position="541"/>
        <end position="590"/>
    </location>
</feature>
<feature type="region of interest" description="Disordered" evidence="1">
    <location>
        <begin position="218"/>
        <end position="249"/>
    </location>
</feature>
<sequence length="590" mass="67074">MRDKTQSDTSLKTSKRDRSEDRDRGDIKRAVHFNSQTRFPDEELTDLETSCRVEDIPQSVSSSRDPLLVEGMIGGPTLQSDDTLNEQTNGRYPQEYSQSHQRFIRDGKGPGVNLQSQESSLDCWPGSQEWDDTASQESYDCNNSMADNSSSSYDSVRDIEESDTESMAEWSPSVMTSTPNVYSDAIQSRQSIPKRSHTLYGQPLPSRQLMQRIEVEPPILPDGTHNNQESNTGDRQENTDSEDTREVEEPTKGEAFVFIRHDILRLKAHTVGLTDGLIVWFLFSKVWPLIAPTVQRQWTAIRKKTTKLLSSDIDSESQSNDRKDTKTGDRIQTETDITTATDPVDSNEETNSFTPTREDIDRLISPKGKGWRRTSSDYLYKRVLRRTAQLGCLSTDYNSQRLLFELLKRRTGMAANSDELCLQIAARLEIFIQTMYGWELCVKPQHLHLAHLVREYKRRMNELNANWFGRTIAHRLWDTVLLGLTRMRWALGRLVASEAAVGAHRSLLTRNLSNENPVLPQLMELLNDMEMDPKLTVLKANLHPDDTPYTTSHESESSGASGRVVPHDHKPLNESGIDDLTITSRDQFAP</sequence>
<reference evidence="2" key="1">
    <citation type="submission" date="2020-11" db="EMBL/GenBank/DDBJ databases">
        <authorList>
            <person name="Tran Van P."/>
        </authorList>
    </citation>
    <scope>NUCLEOTIDE SEQUENCE</scope>
</reference>
<accession>A0A7R9QVG0</accession>
<evidence type="ECO:0000256" key="1">
    <source>
        <dbReference type="SAM" id="MobiDB-lite"/>
    </source>
</evidence>
<dbReference type="EMBL" id="CAJPVJ010017191">
    <property type="protein sequence ID" value="CAG2176519.1"/>
    <property type="molecule type" value="Genomic_DNA"/>
</dbReference>
<name>A0A7R9QVG0_9ACAR</name>
<feature type="non-terminal residue" evidence="2">
    <location>
        <position position="590"/>
    </location>
</feature>
<gene>
    <name evidence="2" type="ORF">ONB1V03_LOCUS15953</name>
</gene>
<proteinExistence type="predicted"/>
<dbReference type="EMBL" id="OC932016">
    <property type="protein sequence ID" value="CAD7659357.1"/>
    <property type="molecule type" value="Genomic_DNA"/>
</dbReference>
<feature type="compositionally biased region" description="Basic and acidic residues" evidence="1">
    <location>
        <begin position="232"/>
        <end position="249"/>
    </location>
</feature>
<protein>
    <submittedName>
        <fullName evidence="2">Uncharacterized protein</fullName>
    </submittedName>
</protein>
<feature type="compositionally biased region" description="Low complexity" evidence="1">
    <location>
        <begin position="140"/>
        <end position="154"/>
    </location>
</feature>
<feature type="compositionally biased region" description="Basic and acidic residues" evidence="1">
    <location>
        <begin position="14"/>
        <end position="29"/>
    </location>
</feature>
<dbReference type="AlphaFoldDB" id="A0A7R9QVG0"/>
<feature type="region of interest" description="Disordered" evidence="1">
    <location>
        <begin position="1"/>
        <end position="31"/>
    </location>
</feature>
<feature type="compositionally biased region" description="Polar residues" evidence="1">
    <location>
        <begin position="77"/>
        <end position="101"/>
    </location>
</feature>
<feature type="compositionally biased region" description="Polar residues" evidence="1">
    <location>
        <begin position="548"/>
        <end position="560"/>
    </location>
</feature>
<dbReference type="Proteomes" id="UP000728032">
    <property type="component" value="Unassembled WGS sequence"/>
</dbReference>
<feature type="compositionally biased region" description="Polar residues" evidence="1">
    <location>
        <begin position="581"/>
        <end position="590"/>
    </location>
</feature>
<feature type="region of interest" description="Disordered" evidence="1">
    <location>
        <begin position="309"/>
        <end position="359"/>
    </location>
</feature>